<evidence type="ECO:0000313" key="3">
    <source>
        <dbReference type="Proteomes" id="UP000002640"/>
    </source>
</evidence>
<keyword evidence="3" id="KW-1185">Reference proteome</keyword>
<protein>
    <recommendedName>
        <fullName evidence="1">Tc1-like transposase DDE domain-containing protein</fullName>
    </recommendedName>
</protein>
<proteinExistence type="predicted"/>
<sequence>MDETNFNLWATRTRGCSLKGKRAVKKVFAGGGQNTHVISCISEHGLVYFETRFGSNRYANTNELIRSLLRHVAQHGEIALSDVVLVLDNAPCHCRAEEVFGEAEFEPATLLRLGPYSPMLNPIENVFSTFKSLVKAYMRERRLDILVVPEGVTMKDYRQSFLHEAAHMYIPQAASTANCRAFYRHTLRFHFMVSNMDDMPVGT</sequence>
<dbReference type="Proteomes" id="UP000002640">
    <property type="component" value="Unassembled WGS sequence"/>
</dbReference>
<dbReference type="InterPro" id="IPR036397">
    <property type="entry name" value="RNaseH_sf"/>
</dbReference>
<reference evidence="2 3" key="1">
    <citation type="journal article" date="2006" name="Science">
        <title>Phytophthora genome sequences uncover evolutionary origins and mechanisms of pathogenesis.</title>
        <authorList>
            <person name="Tyler B.M."/>
            <person name="Tripathy S."/>
            <person name="Zhang X."/>
            <person name="Dehal P."/>
            <person name="Jiang R.H."/>
            <person name="Aerts A."/>
            <person name="Arredondo F.D."/>
            <person name="Baxter L."/>
            <person name="Bensasson D."/>
            <person name="Beynon J.L."/>
            <person name="Chapman J."/>
            <person name="Damasceno C.M."/>
            <person name="Dorrance A.E."/>
            <person name="Dou D."/>
            <person name="Dickerman A.W."/>
            <person name="Dubchak I.L."/>
            <person name="Garbelotto M."/>
            <person name="Gijzen M."/>
            <person name="Gordon S.G."/>
            <person name="Govers F."/>
            <person name="Grunwald N.J."/>
            <person name="Huang W."/>
            <person name="Ivors K.L."/>
            <person name="Jones R.W."/>
            <person name="Kamoun S."/>
            <person name="Krampis K."/>
            <person name="Lamour K.H."/>
            <person name="Lee M.K."/>
            <person name="McDonald W.H."/>
            <person name="Medina M."/>
            <person name="Meijer H.J."/>
            <person name="Nordberg E.K."/>
            <person name="Maclean D.J."/>
            <person name="Ospina-Giraldo M.D."/>
            <person name="Morris P.F."/>
            <person name="Phuntumart V."/>
            <person name="Putnam N.H."/>
            <person name="Rash S."/>
            <person name="Rose J.K."/>
            <person name="Sakihama Y."/>
            <person name="Salamov A.A."/>
            <person name="Savidor A."/>
            <person name="Scheuring C.F."/>
            <person name="Smith B.M."/>
            <person name="Sobral B.W."/>
            <person name="Terry A."/>
            <person name="Torto-Alalibo T.A."/>
            <person name="Win J."/>
            <person name="Xu Z."/>
            <person name="Zhang H."/>
            <person name="Grigoriev I.V."/>
            <person name="Rokhsar D.S."/>
            <person name="Boore J.L."/>
        </authorList>
    </citation>
    <scope>NUCLEOTIDE SEQUENCE [LARGE SCALE GENOMIC DNA]</scope>
    <source>
        <strain evidence="2 3">P6497</strain>
    </source>
</reference>
<evidence type="ECO:0000259" key="1">
    <source>
        <dbReference type="Pfam" id="PF13358"/>
    </source>
</evidence>
<gene>
    <name evidence="2" type="ORF">PHYSODRAFT_532654</name>
</gene>
<dbReference type="InParanoid" id="G5AEW0"/>
<accession>G5AEW0</accession>
<dbReference type="GO" id="GO:0003676">
    <property type="term" value="F:nucleic acid binding"/>
    <property type="evidence" value="ECO:0007669"/>
    <property type="project" value="InterPro"/>
</dbReference>
<dbReference type="Gene3D" id="3.30.420.10">
    <property type="entry name" value="Ribonuclease H-like superfamily/Ribonuclease H"/>
    <property type="match status" value="1"/>
</dbReference>
<dbReference type="EMBL" id="JH159165">
    <property type="protein sequence ID" value="EGZ05750.1"/>
    <property type="molecule type" value="Genomic_DNA"/>
</dbReference>
<dbReference type="InterPro" id="IPR038717">
    <property type="entry name" value="Tc1-like_DDE_dom"/>
</dbReference>
<dbReference type="AlphaFoldDB" id="G5AEW0"/>
<feature type="domain" description="Tc1-like transposase DDE" evidence="1">
    <location>
        <begin position="1"/>
        <end position="136"/>
    </location>
</feature>
<organism evidence="2 3">
    <name type="scientific">Phytophthora sojae (strain P6497)</name>
    <name type="common">Soybean stem and root rot agent</name>
    <name type="synonym">Phytophthora megasperma f. sp. glycines</name>
    <dbReference type="NCBI Taxonomy" id="1094619"/>
    <lineage>
        <taxon>Eukaryota</taxon>
        <taxon>Sar</taxon>
        <taxon>Stramenopiles</taxon>
        <taxon>Oomycota</taxon>
        <taxon>Peronosporomycetes</taxon>
        <taxon>Peronosporales</taxon>
        <taxon>Peronosporaceae</taxon>
        <taxon>Phytophthora</taxon>
    </lineage>
</organism>
<dbReference type="KEGG" id="psoj:PHYSODRAFT_532654"/>
<dbReference type="GeneID" id="20661770"/>
<name>G5AEW0_PHYSP</name>
<dbReference type="RefSeq" id="XP_009538611.1">
    <property type="nucleotide sequence ID" value="XM_009540316.1"/>
</dbReference>
<evidence type="ECO:0000313" key="2">
    <source>
        <dbReference type="EMBL" id="EGZ05750.1"/>
    </source>
</evidence>
<dbReference type="OMA" id="PCHCRAE"/>
<dbReference type="Pfam" id="PF13358">
    <property type="entry name" value="DDE_3"/>
    <property type="match status" value="1"/>
</dbReference>